<evidence type="ECO:0000256" key="3">
    <source>
        <dbReference type="ARBA" id="ARBA00023002"/>
    </source>
</evidence>
<evidence type="ECO:0000259" key="7">
    <source>
        <dbReference type="PROSITE" id="PS51352"/>
    </source>
</evidence>
<evidence type="ECO:0000256" key="5">
    <source>
        <dbReference type="ARBA" id="ARBA00023284"/>
    </source>
</evidence>
<dbReference type="AlphaFoldDB" id="A0A0G1J4I3"/>
<keyword evidence="2" id="KW-0732">Signal</keyword>
<dbReference type="InterPro" id="IPR013766">
    <property type="entry name" value="Thioredoxin_domain"/>
</dbReference>
<dbReference type="SUPFAM" id="SSF52833">
    <property type="entry name" value="Thioredoxin-like"/>
    <property type="match status" value="1"/>
</dbReference>
<sequence length="249" mass="26330">MSEKKSGLQTIYAPILVLLLIVASFYVGRLSSQVEGLKNNVAEADTTAPVPAGNQVAPAAGERKLDVASLKARAKNLGLNTGKFDQCLDGGTTVARVSAEQKEGSALGVSGTPSFLINGILLVGAQPQSSFESVIEAELKDGTGDKAAAALGEDGKRLTLKLADSYIDGPANAKIKMVEFTDFECPYCEKAFPTVKAVMDKYKGKISLEYKSFPLSFHSSAQKAAEAALCAGEQGKFWEMHDDLFTAAK</sequence>
<comment type="caution">
    <text evidence="8">The sequence shown here is derived from an EMBL/GenBank/DDBJ whole genome shotgun (WGS) entry which is preliminary data.</text>
</comment>
<evidence type="ECO:0000256" key="4">
    <source>
        <dbReference type="ARBA" id="ARBA00023157"/>
    </source>
</evidence>
<comment type="similarity">
    <text evidence="1">Belongs to the thioredoxin family. DsbA subfamily.</text>
</comment>
<protein>
    <submittedName>
        <fullName evidence="8">DSBA-like protein thioredoxin domain-containing protein</fullName>
    </submittedName>
</protein>
<accession>A0A0G1J4I3</accession>
<feature type="domain" description="Thioredoxin" evidence="7">
    <location>
        <begin position="139"/>
        <end position="249"/>
    </location>
</feature>
<keyword evidence="3" id="KW-0560">Oxidoreductase</keyword>
<keyword evidence="6" id="KW-0812">Transmembrane</keyword>
<evidence type="ECO:0000313" key="9">
    <source>
        <dbReference type="Proteomes" id="UP000034826"/>
    </source>
</evidence>
<dbReference type="InterPro" id="IPR012336">
    <property type="entry name" value="Thioredoxin-like_fold"/>
</dbReference>
<dbReference type="PATRIC" id="fig|1618564.3.peg.620"/>
<dbReference type="Gene3D" id="3.40.30.10">
    <property type="entry name" value="Glutaredoxin"/>
    <property type="match status" value="2"/>
</dbReference>
<dbReference type="EMBL" id="LCIY01000022">
    <property type="protein sequence ID" value="KKT66531.1"/>
    <property type="molecule type" value="Genomic_DNA"/>
</dbReference>
<dbReference type="CDD" id="cd02972">
    <property type="entry name" value="DsbA_family"/>
    <property type="match status" value="1"/>
</dbReference>
<keyword evidence="6" id="KW-0472">Membrane</keyword>
<dbReference type="PROSITE" id="PS51352">
    <property type="entry name" value="THIOREDOXIN_2"/>
    <property type="match status" value="1"/>
</dbReference>
<dbReference type="PANTHER" id="PTHR13887">
    <property type="entry name" value="GLUTATHIONE S-TRANSFERASE KAPPA"/>
    <property type="match status" value="1"/>
</dbReference>
<name>A0A0G1J4I3_9BACT</name>
<evidence type="ECO:0000256" key="1">
    <source>
        <dbReference type="ARBA" id="ARBA00005791"/>
    </source>
</evidence>
<dbReference type="InterPro" id="IPR001853">
    <property type="entry name" value="DSBA-like_thioredoxin_dom"/>
</dbReference>
<evidence type="ECO:0000313" key="8">
    <source>
        <dbReference type="EMBL" id="KKT66531.1"/>
    </source>
</evidence>
<gene>
    <name evidence="8" type="ORF">UW60_C0022G0004</name>
</gene>
<dbReference type="Proteomes" id="UP000034826">
    <property type="component" value="Unassembled WGS sequence"/>
</dbReference>
<dbReference type="PANTHER" id="PTHR13887:SF14">
    <property type="entry name" value="DISULFIDE BOND FORMATION PROTEIN D"/>
    <property type="match status" value="1"/>
</dbReference>
<dbReference type="InterPro" id="IPR036249">
    <property type="entry name" value="Thioredoxin-like_sf"/>
</dbReference>
<keyword evidence="5" id="KW-0676">Redox-active center</keyword>
<organism evidence="8 9">
    <name type="scientific">Candidatus Woesebacteria bacterium GW2011_GWA2_44_33</name>
    <dbReference type="NCBI Taxonomy" id="1618564"/>
    <lineage>
        <taxon>Bacteria</taxon>
        <taxon>Candidatus Woeseibacteriota</taxon>
    </lineage>
</organism>
<keyword evidence="4" id="KW-1015">Disulfide bond</keyword>
<feature type="transmembrane region" description="Helical" evidence="6">
    <location>
        <begin position="6"/>
        <end position="28"/>
    </location>
</feature>
<proteinExistence type="inferred from homology"/>
<dbReference type="GO" id="GO:0016491">
    <property type="term" value="F:oxidoreductase activity"/>
    <property type="evidence" value="ECO:0007669"/>
    <property type="project" value="UniProtKB-KW"/>
</dbReference>
<dbReference type="Pfam" id="PF13462">
    <property type="entry name" value="Thioredoxin_4"/>
    <property type="match status" value="1"/>
</dbReference>
<keyword evidence="6" id="KW-1133">Transmembrane helix</keyword>
<evidence type="ECO:0000256" key="2">
    <source>
        <dbReference type="ARBA" id="ARBA00022729"/>
    </source>
</evidence>
<dbReference type="Pfam" id="PF01323">
    <property type="entry name" value="DSBA"/>
    <property type="match status" value="1"/>
</dbReference>
<evidence type="ECO:0000256" key="6">
    <source>
        <dbReference type="SAM" id="Phobius"/>
    </source>
</evidence>
<reference evidence="8 9" key="1">
    <citation type="journal article" date="2015" name="Nature">
        <title>rRNA introns, odd ribosomes, and small enigmatic genomes across a large radiation of phyla.</title>
        <authorList>
            <person name="Brown C.T."/>
            <person name="Hug L.A."/>
            <person name="Thomas B.C."/>
            <person name="Sharon I."/>
            <person name="Castelle C.J."/>
            <person name="Singh A."/>
            <person name="Wilkins M.J."/>
            <person name="Williams K.H."/>
            <person name="Banfield J.F."/>
        </authorList>
    </citation>
    <scope>NUCLEOTIDE SEQUENCE [LARGE SCALE GENOMIC DNA]</scope>
</reference>